<dbReference type="AlphaFoldDB" id="A0A177E6F7"/>
<protein>
    <recommendedName>
        <fullName evidence="3">HMA domain-containing protein</fullName>
    </recommendedName>
</protein>
<evidence type="ECO:0000313" key="1">
    <source>
        <dbReference type="EMBL" id="OAG26802.1"/>
    </source>
</evidence>
<organism evidence="1 2">
    <name type="scientific">Thermodesulfatator autotrophicus</name>
    <dbReference type="NCBI Taxonomy" id="1795632"/>
    <lineage>
        <taxon>Bacteria</taxon>
        <taxon>Pseudomonadati</taxon>
        <taxon>Thermodesulfobacteriota</taxon>
        <taxon>Thermodesulfobacteria</taxon>
        <taxon>Thermodesulfobacteriales</taxon>
        <taxon>Thermodesulfatatoraceae</taxon>
        <taxon>Thermodesulfatator</taxon>
    </lineage>
</organism>
<name>A0A177E6F7_9BACT</name>
<dbReference type="OrthoDB" id="9787563at2"/>
<dbReference type="EMBL" id="LSFI01000063">
    <property type="protein sequence ID" value="OAG26802.1"/>
    <property type="molecule type" value="Genomic_DNA"/>
</dbReference>
<sequence length="151" mass="17295">MPSKLEAFVVHSLKGRVRLKVPALKNNKKELEHIVSVLNSLENIKKVAGNLQTGSILLEYEGSPQLFWKKLRELDVLDIKKTEEVAVKSQLQMIFKKADETIKESSHYRLDLGTSVGLACVAIGFYQLLKGRTNLPSWYTAFWYSLHFFKK</sequence>
<comment type="caution">
    <text evidence="1">The sequence shown here is derived from an EMBL/GenBank/DDBJ whole genome shotgun (WGS) entry which is preliminary data.</text>
</comment>
<evidence type="ECO:0000313" key="2">
    <source>
        <dbReference type="Proteomes" id="UP000076964"/>
    </source>
</evidence>
<gene>
    <name evidence="1" type="ORF">TH606_10340</name>
</gene>
<accession>A0A177E6F7</accession>
<proteinExistence type="predicted"/>
<dbReference type="RefSeq" id="WP_068543729.1">
    <property type="nucleotide sequence ID" value="NZ_LSFI01000063.1"/>
</dbReference>
<dbReference type="Pfam" id="PF19991">
    <property type="entry name" value="HMA_2"/>
    <property type="match status" value="1"/>
</dbReference>
<evidence type="ECO:0008006" key="3">
    <source>
        <dbReference type="Google" id="ProtNLM"/>
    </source>
</evidence>
<dbReference type="Proteomes" id="UP000076964">
    <property type="component" value="Unassembled WGS sequence"/>
</dbReference>
<keyword evidence="2" id="KW-1185">Reference proteome</keyword>
<reference evidence="1 2" key="1">
    <citation type="submission" date="2016-02" db="EMBL/GenBank/DDBJ databases">
        <title>Draft genome sequence of Thermodesulfatator sp. S606.</title>
        <authorList>
            <person name="Lai Q."/>
            <person name="Cao J."/>
            <person name="Dupont S."/>
            <person name="Shao Z."/>
            <person name="Jebbar M."/>
            <person name="Alain K."/>
        </authorList>
    </citation>
    <scope>NUCLEOTIDE SEQUENCE [LARGE SCALE GENOMIC DNA]</scope>
    <source>
        <strain evidence="1 2">S606</strain>
    </source>
</reference>
<dbReference type="STRING" id="1795632.TH606_10340"/>